<dbReference type="GO" id="GO:0005634">
    <property type="term" value="C:nucleus"/>
    <property type="evidence" value="ECO:0007669"/>
    <property type="project" value="UniProtKB-SubCell"/>
</dbReference>
<proteinExistence type="predicted"/>
<gene>
    <name evidence="10" type="ORF">WN55_08966</name>
</gene>
<dbReference type="STRING" id="178035.A0A154P6W2"/>
<keyword evidence="11" id="KW-1185">Reference proteome</keyword>
<feature type="compositionally biased region" description="Polar residues" evidence="8">
    <location>
        <begin position="138"/>
        <end position="148"/>
    </location>
</feature>
<evidence type="ECO:0000256" key="7">
    <source>
        <dbReference type="PROSITE-ProRule" id="PRU00042"/>
    </source>
</evidence>
<evidence type="ECO:0000259" key="9">
    <source>
        <dbReference type="PROSITE" id="PS50157"/>
    </source>
</evidence>
<dbReference type="PROSITE" id="PS00028">
    <property type="entry name" value="ZINC_FINGER_C2H2_1"/>
    <property type="match status" value="3"/>
</dbReference>
<feature type="non-terminal residue" evidence="10">
    <location>
        <position position="1"/>
    </location>
</feature>
<evidence type="ECO:0000256" key="2">
    <source>
        <dbReference type="ARBA" id="ARBA00022723"/>
    </source>
</evidence>
<feature type="compositionally biased region" description="Polar residues" evidence="8">
    <location>
        <begin position="193"/>
        <end position="204"/>
    </location>
</feature>
<dbReference type="EMBL" id="KQ434817">
    <property type="protein sequence ID" value="KZC06870.1"/>
    <property type="molecule type" value="Genomic_DNA"/>
</dbReference>
<keyword evidence="4 7" id="KW-0863">Zinc-finger</keyword>
<organism evidence="10 11">
    <name type="scientific">Dufourea novaeangliae</name>
    <name type="common">Sweat bee</name>
    <dbReference type="NCBI Taxonomy" id="178035"/>
    <lineage>
        <taxon>Eukaryota</taxon>
        <taxon>Metazoa</taxon>
        <taxon>Ecdysozoa</taxon>
        <taxon>Arthropoda</taxon>
        <taxon>Hexapoda</taxon>
        <taxon>Insecta</taxon>
        <taxon>Pterygota</taxon>
        <taxon>Neoptera</taxon>
        <taxon>Endopterygota</taxon>
        <taxon>Hymenoptera</taxon>
        <taxon>Apocrita</taxon>
        <taxon>Aculeata</taxon>
        <taxon>Apoidea</taxon>
        <taxon>Anthophila</taxon>
        <taxon>Halictidae</taxon>
        <taxon>Rophitinae</taxon>
        <taxon>Dufourea</taxon>
    </lineage>
</organism>
<keyword evidence="3" id="KW-0677">Repeat</keyword>
<comment type="subcellular location">
    <subcellularLocation>
        <location evidence="1">Nucleus</location>
    </subcellularLocation>
</comment>
<evidence type="ECO:0000313" key="10">
    <source>
        <dbReference type="EMBL" id="KZC06870.1"/>
    </source>
</evidence>
<dbReference type="Proteomes" id="UP000076502">
    <property type="component" value="Unassembled WGS sequence"/>
</dbReference>
<evidence type="ECO:0000313" key="11">
    <source>
        <dbReference type="Proteomes" id="UP000076502"/>
    </source>
</evidence>
<accession>A0A154P6W2</accession>
<evidence type="ECO:0000256" key="8">
    <source>
        <dbReference type="SAM" id="MobiDB-lite"/>
    </source>
</evidence>
<dbReference type="InterPro" id="IPR013087">
    <property type="entry name" value="Znf_C2H2_type"/>
</dbReference>
<evidence type="ECO:0000256" key="1">
    <source>
        <dbReference type="ARBA" id="ARBA00004123"/>
    </source>
</evidence>
<reference evidence="10 11" key="1">
    <citation type="submission" date="2015-07" db="EMBL/GenBank/DDBJ databases">
        <title>The genome of Dufourea novaeangliae.</title>
        <authorList>
            <person name="Pan H."/>
            <person name="Kapheim K."/>
        </authorList>
    </citation>
    <scope>NUCLEOTIDE SEQUENCE [LARGE SCALE GENOMIC DNA]</scope>
    <source>
        <strain evidence="10">0120121106</strain>
        <tissue evidence="10">Whole body</tissue>
    </source>
</reference>
<dbReference type="PANTHER" id="PTHR24406">
    <property type="entry name" value="TRANSCRIPTIONAL REPRESSOR CTCFL-RELATED"/>
    <property type="match status" value="1"/>
</dbReference>
<dbReference type="PROSITE" id="PS50157">
    <property type="entry name" value="ZINC_FINGER_C2H2_2"/>
    <property type="match status" value="3"/>
</dbReference>
<feature type="non-terminal residue" evidence="10">
    <location>
        <position position="833"/>
    </location>
</feature>
<feature type="region of interest" description="Disordered" evidence="8">
    <location>
        <begin position="122"/>
        <end position="148"/>
    </location>
</feature>
<name>A0A154P6W2_DUFNO</name>
<keyword evidence="5" id="KW-0862">Zinc</keyword>
<feature type="domain" description="C2H2-type" evidence="9">
    <location>
        <begin position="747"/>
        <end position="770"/>
    </location>
</feature>
<evidence type="ECO:0000256" key="3">
    <source>
        <dbReference type="ARBA" id="ARBA00022737"/>
    </source>
</evidence>
<dbReference type="GO" id="GO:0008270">
    <property type="term" value="F:zinc ion binding"/>
    <property type="evidence" value="ECO:0007669"/>
    <property type="project" value="UniProtKB-KW"/>
</dbReference>
<keyword evidence="6" id="KW-0539">Nucleus</keyword>
<feature type="region of interest" description="Disordered" evidence="8">
    <location>
        <begin position="176"/>
        <end position="205"/>
    </location>
</feature>
<evidence type="ECO:0000256" key="6">
    <source>
        <dbReference type="ARBA" id="ARBA00023242"/>
    </source>
</evidence>
<dbReference type="SMART" id="SM00355">
    <property type="entry name" value="ZnF_C2H2"/>
    <property type="match status" value="8"/>
</dbReference>
<dbReference type="OrthoDB" id="7697749at2759"/>
<evidence type="ECO:0000256" key="5">
    <source>
        <dbReference type="ARBA" id="ARBA00022833"/>
    </source>
</evidence>
<feature type="domain" description="C2H2-type" evidence="9">
    <location>
        <begin position="799"/>
        <end position="822"/>
    </location>
</feature>
<keyword evidence="2" id="KW-0479">Metal-binding</keyword>
<sequence length="833" mass="95554">DDLITSPIPFTTPYKVKDPIVLLEKCDKIWETLKVIKNVENNKSTNTLNSLSPKKKDTESYIKYQPVLGNNNSALPNFKLSVKSTQKLFSCATCGKLYLEKRSLRHHSAKVHGIYIPLDRPRKTIKHQNDSNNERDSNVVNTEQSNQNKLNLKRSPIKQHIDTLLQSVTSHVTESDTESVSNIRSQSRKKSVSIHTSNTFNGSKSVRKEGKNEFIYKDLHKNGTPIVLTRDSSSQQQCILCKQFVEDVKTHVIDYHKIECSNSMLKEFEKTSAVPKVKEIKKMTMSKESLRNDVLNTDKQSPYFQRNKKRKLNISQAGNEKRYKVNSNTYQVKSSLQNYKQQCDICFGLYTPNNVKKHMNSHRIRGETKENFHLINCNYLNSPLFEKQNINENSNNVSLKNTKGYRNINKDNSTNLFTNGEIEEQVFQNQCKSSRDHCIRNNGKRNSICSCGRTFRNPHTLYLHKGKCRLQNSETAQESDTVLSAKGNNSDRDSGLGINITIKKKNDSYEIVGRDADNEKILQNSTCLRNTEFLSNFSEDSTEADPQDWQYEMESSKYSGNHSFLKIQCIDEDIDIDIEENSQSGSDLSSMNNNLIANEVTNDSNVEQQKQETKTQENMSGRIMSDVNNSCKKVFRTEKHEKCNNVKSNIVNKSNICVCGTLFDTRKALNFHITKQHPCSQLMCGYCKKSVTDIDTWKKHQCTVSKAKTFVDILLEIACPYCNTLSNSYVTFDNHISLKHSDSLVPFQCYQCDKRFCNTTARRIHIKDEHFLPICAICEMKCPDNVKARHEGYHYGLGFPCHICKKTYSTKTSLSKHLVQLHPKRLIDVICDH</sequence>
<feature type="compositionally biased region" description="Polar residues" evidence="8">
    <location>
        <begin position="176"/>
        <end position="185"/>
    </location>
</feature>
<feature type="domain" description="C2H2-type" evidence="9">
    <location>
        <begin position="89"/>
        <end position="117"/>
    </location>
</feature>
<evidence type="ECO:0000256" key="4">
    <source>
        <dbReference type="ARBA" id="ARBA00022771"/>
    </source>
</evidence>
<feature type="compositionally biased region" description="Basic and acidic residues" evidence="8">
    <location>
        <begin position="122"/>
        <end position="137"/>
    </location>
</feature>
<dbReference type="AlphaFoldDB" id="A0A154P6W2"/>
<protein>
    <recommendedName>
        <fullName evidence="9">C2H2-type domain-containing protein</fullName>
    </recommendedName>
</protein>
<dbReference type="InterPro" id="IPR050888">
    <property type="entry name" value="ZnF_C2H2-type_TF"/>
</dbReference>